<proteinExistence type="predicted"/>
<evidence type="ECO:0000313" key="1">
    <source>
        <dbReference type="EMBL" id="CBF73455.1"/>
    </source>
</evidence>
<dbReference type="InParanoid" id="Q5AUZ5"/>
<reference evidence="2" key="1">
    <citation type="journal article" date="2005" name="Nature">
        <title>Sequencing of Aspergillus nidulans and comparative analysis with A. fumigatus and A. oryzae.</title>
        <authorList>
            <person name="Galagan J.E."/>
            <person name="Calvo S.E."/>
            <person name="Cuomo C."/>
            <person name="Ma L.J."/>
            <person name="Wortman J.R."/>
            <person name="Batzoglou S."/>
            <person name="Lee S.I."/>
            <person name="Basturkmen M."/>
            <person name="Spevak C.C."/>
            <person name="Clutterbuck J."/>
            <person name="Kapitonov V."/>
            <person name="Jurka J."/>
            <person name="Scazzocchio C."/>
            <person name="Farman M."/>
            <person name="Butler J."/>
            <person name="Purcell S."/>
            <person name="Harris S."/>
            <person name="Braus G.H."/>
            <person name="Draht O."/>
            <person name="Busch S."/>
            <person name="D'Enfert C."/>
            <person name="Bouchier C."/>
            <person name="Goldman G.H."/>
            <person name="Bell-Pedersen D."/>
            <person name="Griffiths-Jones S."/>
            <person name="Doonan J.H."/>
            <person name="Yu J."/>
            <person name="Vienken K."/>
            <person name="Pain A."/>
            <person name="Freitag M."/>
            <person name="Selker E.U."/>
            <person name="Archer D.B."/>
            <person name="Penalva M.A."/>
            <person name="Oakley B.R."/>
            <person name="Momany M."/>
            <person name="Tanaka T."/>
            <person name="Kumagai T."/>
            <person name="Asai K."/>
            <person name="Machida M."/>
            <person name="Nierman W.C."/>
            <person name="Denning D.W."/>
            <person name="Caddick M."/>
            <person name="Hynes M."/>
            <person name="Paoletti M."/>
            <person name="Fischer R."/>
            <person name="Miller B."/>
            <person name="Dyer P."/>
            <person name="Sachs M.S."/>
            <person name="Osmani S.A."/>
            <person name="Birren B.W."/>
        </authorList>
    </citation>
    <scope>NUCLEOTIDE SEQUENCE [LARGE SCALE GENOMIC DNA]</scope>
    <source>
        <strain evidence="2">FGSC A4 / ATCC 38163 / CBS 112.46 / NRRL 194 / M139</strain>
    </source>
</reference>
<reference evidence="2" key="2">
    <citation type="journal article" date="2009" name="Fungal Genet. Biol.">
        <title>The 2008 update of the Aspergillus nidulans genome annotation: a community effort.</title>
        <authorList>
            <person name="Wortman J.R."/>
            <person name="Gilsenan J.M."/>
            <person name="Joardar V."/>
            <person name="Deegan J."/>
            <person name="Clutterbuck J."/>
            <person name="Andersen M.R."/>
            <person name="Archer D."/>
            <person name="Bencina M."/>
            <person name="Braus G."/>
            <person name="Coutinho P."/>
            <person name="von Dohren H."/>
            <person name="Doonan J."/>
            <person name="Driessen A.J."/>
            <person name="Durek P."/>
            <person name="Espeso E."/>
            <person name="Fekete E."/>
            <person name="Flipphi M."/>
            <person name="Estrada C.G."/>
            <person name="Geysens S."/>
            <person name="Goldman G."/>
            <person name="de Groot P.W."/>
            <person name="Hansen K."/>
            <person name="Harris S.D."/>
            <person name="Heinekamp T."/>
            <person name="Helmstaedt K."/>
            <person name="Henrissat B."/>
            <person name="Hofmann G."/>
            <person name="Homan T."/>
            <person name="Horio T."/>
            <person name="Horiuchi H."/>
            <person name="James S."/>
            <person name="Jones M."/>
            <person name="Karaffa L."/>
            <person name="Karanyi Z."/>
            <person name="Kato M."/>
            <person name="Keller N."/>
            <person name="Kelly D.E."/>
            <person name="Kiel J.A."/>
            <person name="Kim J.M."/>
            <person name="van der Klei I.J."/>
            <person name="Klis F.M."/>
            <person name="Kovalchuk A."/>
            <person name="Krasevec N."/>
            <person name="Kubicek C.P."/>
            <person name="Liu B."/>
            <person name="Maccabe A."/>
            <person name="Meyer V."/>
            <person name="Mirabito P."/>
            <person name="Miskei M."/>
            <person name="Mos M."/>
            <person name="Mullins J."/>
            <person name="Nelson D.R."/>
            <person name="Nielsen J."/>
            <person name="Oakley B.R."/>
            <person name="Osmani S.A."/>
            <person name="Pakula T."/>
            <person name="Paszewski A."/>
            <person name="Paulsen I."/>
            <person name="Pilsyk S."/>
            <person name="Pocsi I."/>
            <person name="Punt P.J."/>
            <person name="Ram A.F."/>
            <person name="Ren Q."/>
            <person name="Robellet X."/>
            <person name="Robson G."/>
            <person name="Seiboth B."/>
            <person name="van Solingen P."/>
            <person name="Specht T."/>
            <person name="Sun J."/>
            <person name="Taheri-Talesh N."/>
            <person name="Takeshita N."/>
            <person name="Ussery D."/>
            <person name="vanKuyk P.A."/>
            <person name="Visser H."/>
            <person name="van de Vondervoort P.J."/>
            <person name="de Vries R.P."/>
            <person name="Walton J."/>
            <person name="Xiang X."/>
            <person name="Xiong Y."/>
            <person name="Zeng A.P."/>
            <person name="Brandt B.W."/>
            <person name="Cornell M.J."/>
            <person name="van den Hondel C.A."/>
            <person name="Visser J."/>
            <person name="Oliver S.G."/>
            <person name="Turner G."/>
        </authorList>
    </citation>
    <scope>GENOME REANNOTATION</scope>
    <source>
        <strain evidence="2">FGSC A4 / ATCC 38163 / CBS 112.46 / NRRL 194 / M139</strain>
    </source>
</reference>
<dbReference type="HOGENOM" id="CLU_2306085_0_0_1"/>
<evidence type="ECO:0000313" key="2">
    <source>
        <dbReference type="Proteomes" id="UP000000560"/>
    </source>
</evidence>
<dbReference type="EMBL" id="BN001302">
    <property type="protein sequence ID" value="CBF73455.1"/>
    <property type="molecule type" value="Genomic_DNA"/>
</dbReference>
<dbReference type="SUPFAM" id="SSF48403">
    <property type="entry name" value="Ankyrin repeat"/>
    <property type="match status" value="1"/>
</dbReference>
<dbReference type="KEGG" id="ani:ANIA_07885"/>
<dbReference type="InterPro" id="IPR036770">
    <property type="entry name" value="Ankyrin_rpt-contain_sf"/>
</dbReference>
<organism evidence="1 2">
    <name type="scientific">Emericella nidulans (strain FGSC A4 / ATCC 38163 / CBS 112.46 / NRRL 194 / M139)</name>
    <name type="common">Aspergillus nidulans</name>
    <dbReference type="NCBI Taxonomy" id="227321"/>
    <lineage>
        <taxon>Eukaryota</taxon>
        <taxon>Fungi</taxon>
        <taxon>Dikarya</taxon>
        <taxon>Ascomycota</taxon>
        <taxon>Pezizomycotina</taxon>
        <taxon>Eurotiomycetes</taxon>
        <taxon>Eurotiomycetidae</taxon>
        <taxon>Eurotiales</taxon>
        <taxon>Aspergillaceae</taxon>
        <taxon>Aspergillus</taxon>
        <taxon>Aspergillus subgen. Nidulantes</taxon>
    </lineage>
</organism>
<gene>
    <name evidence="1" type="ORF">ANIA_07885</name>
</gene>
<sequence>MGNLYAGYSRCCKLDYAWKEKQDTHLRMALVRAAKNRREGLVRVLLRNGAEGYGKDRDGRTALWEGASNGHGNIIKLLLENRLKLSQRVMMAGHYYQWQN</sequence>
<dbReference type="Pfam" id="PF12796">
    <property type="entry name" value="Ank_2"/>
    <property type="match status" value="1"/>
</dbReference>
<keyword evidence="2" id="KW-1185">Reference proteome</keyword>
<dbReference type="Proteomes" id="UP000000560">
    <property type="component" value="Chromosome II"/>
</dbReference>
<accession>Q5AUZ5</accession>
<dbReference type="AlphaFoldDB" id="Q5AUZ5"/>
<name>Q5AUZ5_EMENI</name>
<dbReference type="VEuPathDB" id="FungiDB:AN7885"/>
<protein>
    <submittedName>
        <fullName evidence="1">Uncharacterized protein</fullName>
    </submittedName>
</protein>
<dbReference type="RefSeq" id="XP_681154.1">
    <property type="nucleotide sequence ID" value="XM_676062.1"/>
</dbReference>
<accession>C8V4I3</accession>
<dbReference type="InterPro" id="IPR002110">
    <property type="entry name" value="Ankyrin_rpt"/>
</dbReference>
<dbReference type="GeneID" id="2869296"/>
<dbReference type="OrthoDB" id="4772757at2759"/>
<dbReference type="Gene3D" id="1.25.40.20">
    <property type="entry name" value="Ankyrin repeat-containing domain"/>
    <property type="match status" value="1"/>
</dbReference>